<evidence type="ECO:0000256" key="2">
    <source>
        <dbReference type="ARBA" id="ARBA00022771"/>
    </source>
</evidence>
<dbReference type="VEuPathDB" id="FungiDB:SPPG_04968"/>
<dbReference type="EMBL" id="KQ257457">
    <property type="protein sequence ID" value="KNC99579.1"/>
    <property type="molecule type" value="Genomic_DNA"/>
</dbReference>
<dbReference type="RefSeq" id="XP_016607620.1">
    <property type="nucleotide sequence ID" value="XM_016753208.1"/>
</dbReference>
<protein>
    <recommendedName>
        <fullName evidence="6">SP-RING-type domain-containing protein</fullName>
    </recommendedName>
</protein>
<dbReference type="Gene3D" id="3.30.40.10">
    <property type="entry name" value="Zinc/RING finger domain, C3HC4 (zinc finger)"/>
    <property type="match status" value="1"/>
</dbReference>
<feature type="compositionally biased region" description="Polar residues" evidence="5">
    <location>
        <begin position="390"/>
        <end position="400"/>
    </location>
</feature>
<dbReference type="GO" id="GO:0016925">
    <property type="term" value="P:protein sumoylation"/>
    <property type="evidence" value="ECO:0007669"/>
    <property type="project" value="TreeGrafter"/>
</dbReference>
<dbReference type="InterPro" id="IPR013083">
    <property type="entry name" value="Znf_RING/FYVE/PHD"/>
</dbReference>
<organism evidence="7 8">
    <name type="scientific">Spizellomyces punctatus (strain DAOM BR117)</name>
    <dbReference type="NCBI Taxonomy" id="645134"/>
    <lineage>
        <taxon>Eukaryota</taxon>
        <taxon>Fungi</taxon>
        <taxon>Fungi incertae sedis</taxon>
        <taxon>Chytridiomycota</taxon>
        <taxon>Chytridiomycota incertae sedis</taxon>
        <taxon>Chytridiomycetes</taxon>
        <taxon>Spizellomycetales</taxon>
        <taxon>Spizellomycetaceae</taxon>
        <taxon>Spizellomyces</taxon>
    </lineage>
</organism>
<evidence type="ECO:0000256" key="3">
    <source>
        <dbReference type="ARBA" id="ARBA00022833"/>
    </source>
</evidence>
<reference evidence="7 8" key="1">
    <citation type="submission" date="2009-08" db="EMBL/GenBank/DDBJ databases">
        <title>The Genome Sequence of Spizellomyces punctatus strain DAOM BR117.</title>
        <authorList>
            <consortium name="The Broad Institute Genome Sequencing Platform"/>
            <person name="Russ C."/>
            <person name="Cuomo C."/>
            <person name="Shea T."/>
            <person name="Young S.K."/>
            <person name="Zeng Q."/>
            <person name="Koehrsen M."/>
            <person name="Haas B."/>
            <person name="Borodovsky M."/>
            <person name="Guigo R."/>
            <person name="Alvarado L."/>
            <person name="Berlin A."/>
            <person name="Bochicchio J."/>
            <person name="Borenstein D."/>
            <person name="Chapman S."/>
            <person name="Chen Z."/>
            <person name="Engels R."/>
            <person name="Freedman E."/>
            <person name="Gellesch M."/>
            <person name="Goldberg J."/>
            <person name="Griggs A."/>
            <person name="Gujja S."/>
            <person name="Heiman D."/>
            <person name="Hepburn T."/>
            <person name="Howarth C."/>
            <person name="Jen D."/>
            <person name="Larson L."/>
            <person name="Lewis B."/>
            <person name="Mehta T."/>
            <person name="Park D."/>
            <person name="Pearson M."/>
            <person name="Roberts A."/>
            <person name="Saif S."/>
            <person name="Shenoy N."/>
            <person name="Sisk P."/>
            <person name="Stolte C."/>
            <person name="Sykes S."/>
            <person name="Thomson T."/>
            <person name="Walk T."/>
            <person name="White J."/>
            <person name="Yandava C."/>
            <person name="Burger G."/>
            <person name="Gray M.W."/>
            <person name="Holland P.W.H."/>
            <person name="King N."/>
            <person name="Lang F.B.F."/>
            <person name="Roger A.J."/>
            <person name="Ruiz-Trillo I."/>
            <person name="Lander E."/>
            <person name="Nusbaum C."/>
        </authorList>
    </citation>
    <scope>NUCLEOTIDE SEQUENCE [LARGE SCALE GENOMIC DNA]</scope>
    <source>
        <strain evidence="7 8">DAOM BR117</strain>
    </source>
</reference>
<keyword evidence="8" id="KW-1185">Reference proteome</keyword>
<dbReference type="GO" id="GO:0061665">
    <property type="term" value="F:SUMO ligase activity"/>
    <property type="evidence" value="ECO:0007669"/>
    <property type="project" value="TreeGrafter"/>
</dbReference>
<evidence type="ECO:0000313" key="7">
    <source>
        <dbReference type="EMBL" id="KNC99580.1"/>
    </source>
</evidence>
<dbReference type="RefSeq" id="XP_016607619.1">
    <property type="nucleotide sequence ID" value="XM_016753207.1"/>
</dbReference>
<evidence type="ECO:0000256" key="5">
    <source>
        <dbReference type="SAM" id="MobiDB-lite"/>
    </source>
</evidence>
<dbReference type="AlphaFoldDB" id="A0A0L0HDQ5"/>
<feature type="region of interest" description="Disordered" evidence="5">
    <location>
        <begin position="128"/>
        <end position="188"/>
    </location>
</feature>
<feature type="region of interest" description="Disordered" evidence="5">
    <location>
        <begin position="390"/>
        <end position="409"/>
    </location>
</feature>
<dbReference type="eggNOG" id="KOG2169">
    <property type="taxonomic scope" value="Eukaryota"/>
</dbReference>
<dbReference type="STRING" id="645134.A0A0L0HDQ5"/>
<dbReference type="GeneID" id="27688391"/>
<feature type="domain" description="SP-RING-type" evidence="6">
    <location>
        <begin position="410"/>
        <end position="492"/>
    </location>
</feature>
<feature type="region of interest" description="Disordered" evidence="5">
    <location>
        <begin position="537"/>
        <end position="556"/>
    </location>
</feature>
<gene>
    <name evidence="7" type="ORF">SPPG_04968</name>
</gene>
<dbReference type="GO" id="GO:0000785">
    <property type="term" value="C:chromatin"/>
    <property type="evidence" value="ECO:0007669"/>
    <property type="project" value="TreeGrafter"/>
</dbReference>
<accession>A0A0L0HDQ5</accession>
<evidence type="ECO:0000256" key="4">
    <source>
        <dbReference type="PROSITE-ProRule" id="PRU00452"/>
    </source>
</evidence>
<dbReference type="PANTHER" id="PTHR10782">
    <property type="entry name" value="ZINC FINGER MIZ DOMAIN-CONTAINING PROTEIN"/>
    <property type="match status" value="1"/>
</dbReference>
<evidence type="ECO:0000259" key="6">
    <source>
        <dbReference type="PROSITE" id="PS51044"/>
    </source>
</evidence>
<evidence type="ECO:0000256" key="1">
    <source>
        <dbReference type="ARBA" id="ARBA00022723"/>
    </source>
</evidence>
<dbReference type="InterPro" id="IPR004181">
    <property type="entry name" value="Znf_MIZ"/>
</dbReference>
<keyword evidence="3" id="KW-0862">Zinc</keyword>
<feature type="compositionally biased region" description="Low complexity" evidence="5">
    <location>
        <begin position="154"/>
        <end position="179"/>
    </location>
</feature>
<dbReference type="OMA" id="DACHTIL"/>
<keyword evidence="2 4" id="KW-0863">Zinc-finger</keyword>
<dbReference type="CDD" id="cd16650">
    <property type="entry name" value="SP-RING_PIAS-like"/>
    <property type="match status" value="1"/>
</dbReference>
<dbReference type="EMBL" id="KQ257457">
    <property type="protein sequence ID" value="KNC99580.1"/>
    <property type="molecule type" value="Genomic_DNA"/>
</dbReference>
<dbReference type="Proteomes" id="UP000053201">
    <property type="component" value="Unassembled WGS sequence"/>
</dbReference>
<dbReference type="GO" id="GO:0008270">
    <property type="term" value="F:zinc ion binding"/>
    <property type="evidence" value="ECO:0007669"/>
    <property type="project" value="UniProtKB-KW"/>
</dbReference>
<sequence length="594" mass="64805">MSYYAAPYDYFPIHPRFPPPDLHAPPQQHVHPEMHPPEEWCYGPPPPAPPPPMYPPQHYAAFEYEPHIPERTSNLGNSFAIPKGTRNAMHRVTEMGNNIVLTGKRGRPQSVGATTTTTMTTLTMNTNTTIASTRPGGMAASAGDVPIKSEQPPKKSSTPPTTTTTSKPTPIPKPSCSSSSPPPSQFLIAPPAWKRMFETARTRAQGESGVAAPVVELASQMLNKRCMTTVDQKRKFVMMVDATILRRGVLSSRSHEGMTVALYLFQPGRGSGGELVSTETMLCRMRIFVEDTRLLPANGMSNGVQINLLPALTADKFEKKTVTISVEARPEDFAHGLAMVCLRRLENPMCVSRPCAPVPAPVPSLLRRHSAPVRPAYPLIAPAAVPTKRSASTLSASPSRASEPCVPEREEDDAVQVGDQIVSLVCPIALKRIGVPGKGRKCRHVQCFDLETFAKLSRSSPKWKCAVCNDVIDKTDLTVSEPFLHLLAAYPDAPRCIVRANGSHAPYTEPSRKKQKRNMVVDLCQDEPEKLYWVDRAGQDDSSENNGDVPNGPVDDRDVRIQRIFHQAAVEAQPSSPPRGVGGMCAGIVSPKFT</sequence>
<name>A0A0L0HDQ5_SPIPD</name>
<dbReference type="PROSITE" id="PS51044">
    <property type="entry name" value="ZF_SP_RING"/>
    <property type="match status" value="1"/>
</dbReference>
<keyword evidence="1" id="KW-0479">Metal-binding</keyword>
<evidence type="ECO:0000313" key="8">
    <source>
        <dbReference type="Proteomes" id="UP000053201"/>
    </source>
</evidence>
<proteinExistence type="predicted"/>
<dbReference type="PANTHER" id="PTHR10782:SF4">
    <property type="entry name" value="TONALLI, ISOFORM E"/>
    <property type="match status" value="1"/>
</dbReference>
<dbReference type="Pfam" id="PF02891">
    <property type="entry name" value="zf-MIZ"/>
    <property type="match status" value="1"/>
</dbReference>
<dbReference type="OrthoDB" id="28127at2759"/>